<reference evidence="2 3" key="1">
    <citation type="submission" date="2019-02" db="EMBL/GenBank/DDBJ databases">
        <title>Deep-cultivation of Planctomycetes and their phenomic and genomic characterization uncovers novel biology.</title>
        <authorList>
            <person name="Wiegand S."/>
            <person name="Jogler M."/>
            <person name="Boedeker C."/>
            <person name="Pinto D."/>
            <person name="Vollmers J."/>
            <person name="Rivas-Marin E."/>
            <person name="Kohn T."/>
            <person name="Peeters S.H."/>
            <person name="Heuer A."/>
            <person name="Rast P."/>
            <person name="Oberbeckmann S."/>
            <person name="Bunk B."/>
            <person name="Jeske O."/>
            <person name="Meyerdierks A."/>
            <person name="Storesund J.E."/>
            <person name="Kallscheuer N."/>
            <person name="Luecker S."/>
            <person name="Lage O.M."/>
            <person name="Pohl T."/>
            <person name="Merkel B.J."/>
            <person name="Hornburger P."/>
            <person name="Mueller R.-W."/>
            <person name="Bruemmer F."/>
            <person name="Labrenz M."/>
            <person name="Spormann A.M."/>
            <person name="Op den Camp H."/>
            <person name="Overmann J."/>
            <person name="Amann R."/>
            <person name="Jetten M.S.M."/>
            <person name="Mascher T."/>
            <person name="Medema M.H."/>
            <person name="Devos D.P."/>
            <person name="Kaster A.-K."/>
            <person name="Ovreas L."/>
            <person name="Rohde M."/>
            <person name="Galperin M.Y."/>
            <person name="Jogler C."/>
        </authorList>
    </citation>
    <scope>NUCLEOTIDE SEQUENCE [LARGE SCALE GENOMIC DNA]</scope>
    <source>
        <strain evidence="2 3">K22_7</strain>
    </source>
</reference>
<protein>
    <submittedName>
        <fullName evidence="2">Uncharacterized protein</fullName>
    </submittedName>
</protein>
<evidence type="ECO:0000313" key="2">
    <source>
        <dbReference type="EMBL" id="QDT04174.1"/>
    </source>
</evidence>
<evidence type="ECO:0000313" key="3">
    <source>
        <dbReference type="Proteomes" id="UP000318538"/>
    </source>
</evidence>
<sequence length="94" mass="9751">MFGYDEEPYFPPNCSWRTLAVKSVFTLLQALTAAFVMTCTFGCAPPAPVEVNTSTDVTESSNTTTGAEAPGSNTTTGADAPAVEEPAAEEPAAE</sequence>
<dbReference type="AlphaFoldDB" id="A0A517NAL2"/>
<name>A0A517NAL2_9BACT</name>
<dbReference type="EMBL" id="CP036525">
    <property type="protein sequence ID" value="QDT04174.1"/>
    <property type="molecule type" value="Genomic_DNA"/>
</dbReference>
<dbReference type="Proteomes" id="UP000318538">
    <property type="component" value="Chromosome"/>
</dbReference>
<feature type="region of interest" description="Disordered" evidence="1">
    <location>
        <begin position="48"/>
        <end position="94"/>
    </location>
</feature>
<keyword evidence="3" id="KW-1185">Reference proteome</keyword>
<proteinExistence type="predicted"/>
<organism evidence="2 3">
    <name type="scientific">Rubripirellula lacrimiformis</name>
    <dbReference type="NCBI Taxonomy" id="1930273"/>
    <lineage>
        <taxon>Bacteria</taxon>
        <taxon>Pseudomonadati</taxon>
        <taxon>Planctomycetota</taxon>
        <taxon>Planctomycetia</taxon>
        <taxon>Pirellulales</taxon>
        <taxon>Pirellulaceae</taxon>
        <taxon>Rubripirellula</taxon>
    </lineage>
</organism>
<feature type="compositionally biased region" description="Polar residues" evidence="1">
    <location>
        <begin position="51"/>
        <end position="77"/>
    </location>
</feature>
<evidence type="ECO:0000256" key="1">
    <source>
        <dbReference type="SAM" id="MobiDB-lite"/>
    </source>
</evidence>
<gene>
    <name evidence="2" type="ORF">K227x_25630</name>
</gene>
<dbReference type="KEGG" id="rlc:K227x_25630"/>
<accession>A0A517NAL2</accession>